<dbReference type="PANTHER" id="PTHR43022:SF1">
    <property type="entry name" value="PROTEIN SMF"/>
    <property type="match status" value="1"/>
</dbReference>
<comment type="caution">
    <text evidence="4">The sequence shown here is derived from an EMBL/GenBank/DDBJ whole genome shotgun (WGS) entry which is preliminary data.</text>
</comment>
<dbReference type="Pfam" id="PF17782">
    <property type="entry name" value="WHD_DprA"/>
    <property type="match status" value="1"/>
</dbReference>
<dbReference type="Gene3D" id="3.40.50.450">
    <property type="match status" value="1"/>
</dbReference>
<dbReference type="GO" id="GO:0009294">
    <property type="term" value="P:DNA-mediated transformation"/>
    <property type="evidence" value="ECO:0007669"/>
    <property type="project" value="InterPro"/>
</dbReference>
<protein>
    <submittedName>
        <fullName evidence="4">DNA processing protein DprA</fullName>
    </submittedName>
</protein>
<dbReference type="AlphaFoldDB" id="A0A919CPK2"/>
<sequence length="376" mass="39239">MPAANDSLPERERLDRLRLIRTENVGPVTFRQLLARYRSATATLEALPDLARRGGRRRPLKVPTAADIDREITANRRAGARLLVLGDSGYPVRLAATSDAPPCLSVAGDPALLARSSVAVVGARNASLNGARFAGLLARAFGVAGFAVVSGLARGIDAAAHQGSLATGTVAVLAGGIDVVYPPEHADLLRRIAESGAAVAEMPVGTVPQARHFPSRNRIIAGLSLGTVVVEAARRSGSLITARRALDQGREVFAVPGSPLDPRCSGCNALIQEGAALLVQEADDVLDVLRAVPPAVQAAGSLREDVAEFPAVETDDTARRLILDALGPEPVPVDELIRGCQLSAPIVATVLLEAELAGQIDRYPGNLVARRLDAPA</sequence>
<dbReference type="NCBIfam" id="TIGR00732">
    <property type="entry name" value="dprA"/>
    <property type="match status" value="1"/>
</dbReference>
<comment type="similarity">
    <text evidence="1">Belongs to the DprA/Smf family.</text>
</comment>
<name>A0A919CPK2_9PROT</name>
<dbReference type="PANTHER" id="PTHR43022">
    <property type="entry name" value="PROTEIN SMF"/>
    <property type="match status" value="1"/>
</dbReference>
<dbReference type="EMBL" id="BMZS01000004">
    <property type="protein sequence ID" value="GHD49483.1"/>
    <property type="molecule type" value="Genomic_DNA"/>
</dbReference>
<accession>A0A919CPK2</accession>
<feature type="domain" description="DprA winged helix" evidence="3">
    <location>
        <begin position="310"/>
        <end position="366"/>
    </location>
</feature>
<organism evidence="4 5">
    <name type="scientific">Thalassobaculum fulvum</name>
    <dbReference type="NCBI Taxonomy" id="1633335"/>
    <lineage>
        <taxon>Bacteria</taxon>
        <taxon>Pseudomonadati</taxon>
        <taxon>Pseudomonadota</taxon>
        <taxon>Alphaproteobacteria</taxon>
        <taxon>Rhodospirillales</taxon>
        <taxon>Thalassobaculaceae</taxon>
        <taxon>Thalassobaculum</taxon>
    </lineage>
</organism>
<evidence type="ECO:0000259" key="3">
    <source>
        <dbReference type="Pfam" id="PF17782"/>
    </source>
</evidence>
<dbReference type="InterPro" id="IPR036388">
    <property type="entry name" value="WH-like_DNA-bd_sf"/>
</dbReference>
<dbReference type="Pfam" id="PF02481">
    <property type="entry name" value="DNA_processg_A"/>
    <property type="match status" value="1"/>
</dbReference>
<dbReference type="InterPro" id="IPR003488">
    <property type="entry name" value="DprA"/>
</dbReference>
<dbReference type="Gene3D" id="1.10.10.10">
    <property type="entry name" value="Winged helix-like DNA-binding domain superfamily/Winged helix DNA-binding domain"/>
    <property type="match status" value="1"/>
</dbReference>
<reference evidence="4" key="2">
    <citation type="submission" date="2020-09" db="EMBL/GenBank/DDBJ databases">
        <authorList>
            <person name="Sun Q."/>
            <person name="Kim S."/>
        </authorList>
    </citation>
    <scope>NUCLEOTIDE SEQUENCE</scope>
    <source>
        <strain evidence="4">KCTC 42651</strain>
    </source>
</reference>
<keyword evidence="5" id="KW-1185">Reference proteome</keyword>
<dbReference type="InterPro" id="IPR057666">
    <property type="entry name" value="DrpA_SLOG"/>
</dbReference>
<dbReference type="SUPFAM" id="SSF102405">
    <property type="entry name" value="MCP/YpsA-like"/>
    <property type="match status" value="1"/>
</dbReference>
<dbReference type="RefSeq" id="WP_189989274.1">
    <property type="nucleotide sequence ID" value="NZ_BMZS01000004.1"/>
</dbReference>
<dbReference type="InterPro" id="IPR041614">
    <property type="entry name" value="DprA_WH"/>
</dbReference>
<evidence type="ECO:0000313" key="5">
    <source>
        <dbReference type="Proteomes" id="UP000630353"/>
    </source>
</evidence>
<proteinExistence type="inferred from homology"/>
<evidence type="ECO:0000259" key="2">
    <source>
        <dbReference type="Pfam" id="PF02481"/>
    </source>
</evidence>
<dbReference type="Proteomes" id="UP000630353">
    <property type="component" value="Unassembled WGS sequence"/>
</dbReference>
<evidence type="ECO:0000313" key="4">
    <source>
        <dbReference type="EMBL" id="GHD49483.1"/>
    </source>
</evidence>
<reference evidence="4" key="1">
    <citation type="journal article" date="2014" name="Int. J. Syst. Evol. Microbiol.">
        <title>Complete genome sequence of Corynebacterium casei LMG S-19264T (=DSM 44701T), isolated from a smear-ripened cheese.</title>
        <authorList>
            <consortium name="US DOE Joint Genome Institute (JGI-PGF)"/>
            <person name="Walter F."/>
            <person name="Albersmeier A."/>
            <person name="Kalinowski J."/>
            <person name="Ruckert C."/>
        </authorList>
    </citation>
    <scope>NUCLEOTIDE SEQUENCE</scope>
    <source>
        <strain evidence="4">KCTC 42651</strain>
    </source>
</reference>
<dbReference type="Pfam" id="PF21102">
    <property type="entry name" value="DprA_N"/>
    <property type="match status" value="1"/>
</dbReference>
<evidence type="ECO:0000256" key="1">
    <source>
        <dbReference type="ARBA" id="ARBA00006525"/>
    </source>
</evidence>
<gene>
    <name evidence="4" type="ORF">GCM10017083_21790</name>
</gene>
<feature type="domain" description="Smf/DprA SLOG" evidence="2">
    <location>
        <begin position="82"/>
        <end position="288"/>
    </location>
</feature>